<feature type="region of interest" description="Disordered" evidence="10">
    <location>
        <begin position="336"/>
        <end position="356"/>
    </location>
</feature>
<dbReference type="PANTHER" id="PTHR10489:SF955">
    <property type="entry name" value="CX3C CHEMOKINE RECEPTOR 1"/>
    <property type="match status" value="1"/>
</dbReference>
<dbReference type="InterPro" id="IPR000355">
    <property type="entry name" value="Chemokine_rcpt"/>
</dbReference>
<keyword evidence="2" id="KW-1003">Cell membrane</keyword>
<keyword evidence="3 9" id="KW-0812">Transmembrane</keyword>
<dbReference type="SUPFAM" id="SSF81321">
    <property type="entry name" value="Family A G protein-coupled receptor-like"/>
    <property type="match status" value="1"/>
</dbReference>
<evidence type="ECO:0000256" key="3">
    <source>
        <dbReference type="ARBA" id="ARBA00022692"/>
    </source>
</evidence>
<dbReference type="Pfam" id="PF00001">
    <property type="entry name" value="7tm_1"/>
    <property type="match status" value="1"/>
</dbReference>
<dbReference type="PANTHER" id="PTHR10489">
    <property type="entry name" value="CELL ADHESION MOLECULE"/>
    <property type="match status" value="1"/>
</dbReference>
<protein>
    <submittedName>
        <fullName evidence="14 15">CX3C chemokine receptor 1 isoform X1</fullName>
    </submittedName>
</protein>
<dbReference type="PROSITE" id="PS00237">
    <property type="entry name" value="G_PROTEIN_RECEP_F1_1"/>
    <property type="match status" value="1"/>
</dbReference>
<feature type="transmembrane region" description="Helical" evidence="11">
    <location>
        <begin position="237"/>
        <end position="258"/>
    </location>
</feature>
<dbReference type="InterPro" id="IPR050119">
    <property type="entry name" value="CCR1-9-like"/>
</dbReference>
<keyword evidence="5 9" id="KW-0297">G-protein coupled receptor</keyword>
<feature type="compositionally biased region" description="Polar residues" evidence="10">
    <location>
        <begin position="338"/>
        <end position="356"/>
    </location>
</feature>
<dbReference type="PROSITE" id="PS50262">
    <property type="entry name" value="G_PROTEIN_RECEP_F1_2"/>
    <property type="match status" value="1"/>
</dbReference>
<keyword evidence="4 11" id="KW-1133">Transmembrane helix</keyword>
<sequence>MGEAVIMTEDYGTLANFVYEDLPPPCDKRDIQMLGKRYLPVLYAIVFIVGLVGNFLVAFTIVKGGCQKSITDIYLLNLAISDLLFVASLPFWAFYLIHGWTLGDVFCKIISSLYSVGFWGGIFFITIISIDRYLAIVHATYFIKARSVNRGYLTSFVVWVLAIFFSAPHFVFIQASEESCASQYPEHLMEIWPVFTYLETNIIGFLLPVCIMGFCYLRIIRTLFSCKNHRKKRAVKLILMVVLVFFLFWTPYHVSLFLHTLRFYDFFEDCSSLRLLDYTMQVTESLAFSHCCLNPIIYTFAGEKFRKFLLHMVLTCLSFVGLCGKYRGKAPTPLPETALSTNQTQNTSEQDGSVLL</sequence>
<evidence type="ECO:0000256" key="5">
    <source>
        <dbReference type="ARBA" id="ARBA00023040"/>
    </source>
</evidence>
<feature type="transmembrane region" description="Helical" evidence="11">
    <location>
        <begin position="109"/>
        <end position="130"/>
    </location>
</feature>
<evidence type="ECO:0000256" key="1">
    <source>
        <dbReference type="ARBA" id="ARBA00004651"/>
    </source>
</evidence>
<evidence type="ECO:0000256" key="10">
    <source>
        <dbReference type="SAM" id="MobiDB-lite"/>
    </source>
</evidence>
<proteinExistence type="inferred from homology"/>
<dbReference type="PRINTS" id="PR00237">
    <property type="entry name" value="GPCRRHODOPSN"/>
</dbReference>
<evidence type="ECO:0000256" key="9">
    <source>
        <dbReference type="RuleBase" id="RU000688"/>
    </source>
</evidence>
<keyword evidence="6 11" id="KW-0472">Membrane</keyword>
<evidence type="ECO:0000256" key="7">
    <source>
        <dbReference type="ARBA" id="ARBA00023170"/>
    </source>
</evidence>
<keyword evidence="13" id="KW-1185">Reference proteome</keyword>
<evidence type="ECO:0000256" key="2">
    <source>
        <dbReference type="ARBA" id="ARBA00022475"/>
    </source>
</evidence>
<feature type="transmembrane region" description="Helical" evidence="11">
    <location>
        <begin position="151"/>
        <end position="175"/>
    </location>
</feature>
<evidence type="ECO:0000256" key="6">
    <source>
        <dbReference type="ARBA" id="ARBA00023136"/>
    </source>
</evidence>
<feature type="domain" description="G-protein coupled receptors family 1 profile" evidence="12">
    <location>
        <begin position="53"/>
        <end position="298"/>
    </location>
</feature>
<evidence type="ECO:0000313" key="13">
    <source>
        <dbReference type="Proteomes" id="UP001652642"/>
    </source>
</evidence>
<dbReference type="RefSeq" id="XP_072859658.1">
    <property type="nucleotide sequence ID" value="XM_073003557.1"/>
</dbReference>
<gene>
    <name evidence="14 15" type="primary">CX3CR1</name>
</gene>
<comment type="similarity">
    <text evidence="9">Belongs to the G-protein coupled receptor 1 family.</text>
</comment>
<feature type="transmembrane region" description="Helical" evidence="11">
    <location>
        <begin position="41"/>
        <end position="62"/>
    </location>
</feature>
<evidence type="ECO:0000313" key="14">
    <source>
        <dbReference type="RefSeq" id="XP_072859657.1"/>
    </source>
</evidence>
<comment type="subcellular location">
    <subcellularLocation>
        <location evidence="1">Cell membrane</location>
        <topology evidence="1">Multi-pass membrane protein</topology>
    </subcellularLocation>
</comment>
<organism evidence="13 15">
    <name type="scientific">Pogona vitticeps</name>
    <name type="common">central bearded dragon</name>
    <dbReference type="NCBI Taxonomy" id="103695"/>
    <lineage>
        <taxon>Eukaryota</taxon>
        <taxon>Metazoa</taxon>
        <taxon>Chordata</taxon>
        <taxon>Craniata</taxon>
        <taxon>Vertebrata</taxon>
        <taxon>Euteleostomi</taxon>
        <taxon>Lepidosauria</taxon>
        <taxon>Squamata</taxon>
        <taxon>Bifurcata</taxon>
        <taxon>Unidentata</taxon>
        <taxon>Episquamata</taxon>
        <taxon>Toxicofera</taxon>
        <taxon>Iguania</taxon>
        <taxon>Acrodonta</taxon>
        <taxon>Agamidae</taxon>
        <taxon>Amphibolurinae</taxon>
        <taxon>Pogona</taxon>
    </lineage>
</organism>
<dbReference type="GeneID" id="110090767"/>
<reference evidence="14 15" key="1">
    <citation type="submission" date="2025-05" db="UniProtKB">
        <authorList>
            <consortium name="RefSeq"/>
        </authorList>
    </citation>
    <scope>IDENTIFICATION</scope>
</reference>
<evidence type="ECO:0000313" key="15">
    <source>
        <dbReference type="RefSeq" id="XP_072859658.1"/>
    </source>
</evidence>
<dbReference type="CDD" id="cd14984">
    <property type="entry name" value="7tmA_Chemokine_R"/>
    <property type="match status" value="1"/>
</dbReference>
<evidence type="ECO:0000259" key="12">
    <source>
        <dbReference type="PROSITE" id="PS50262"/>
    </source>
</evidence>
<dbReference type="RefSeq" id="XP_072859657.1">
    <property type="nucleotide sequence ID" value="XM_073003556.1"/>
</dbReference>
<evidence type="ECO:0000256" key="4">
    <source>
        <dbReference type="ARBA" id="ARBA00022989"/>
    </source>
</evidence>
<feature type="transmembrane region" description="Helical" evidence="11">
    <location>
        <begin position="195"/>
        <end position="217"/>
    </location>
</feature>
<dbReference type="Proteomes" id="UP001652642">
    <property type="component" value="Chromosome 6"/>
</dbReference>
<dbReference type="PRINTS" id="PR00657">
    <property type="entry name" value="CCCHEMOKINER"/>
</dbReference>
<evidence type="ECO:0000256" key="8">
    <source>
        <dbReference type="ARBA" id="ARBA00023224"/>
    </source>
</evidence>
<dbReference type="InterPro" id="IPR017452">
    <property type="entry name" value="GPCR_Rhodpsn_7TM"/>
</dbReference>
<keyword evidence="7 9" id="KW-0675">Receptor</keyword>
<evidence type="ECO:0000256" key="11">
    <source>
        <dbReference type="SAM" id="Phobius"/>
    </source>
</evidence>
<feature type="transmembrane region" description="Helical" evidence="11">
    <location>
        <begin position="74"/>
        <end position="97"/>
    </location>
</feature>
<dbReference type="Gene3D" id="1.20.1070.10">
    <property type="entry name" value="Rhodopsin 7-helix transmembrane proteins"/>
    <property type="match status" value="1"/>
</dbReference>
<name>A0ABM5GPS4_9SAUR</name>
<accession>A0ABM5GPS4</accession>
<dbReference type="InterPro" id="IPR000276">
    <property type="entry name" value="GPCR_Rhodpsn"/>
</dbReference>
<keyword evidence="8 9" id="KW-0807">Transducer</keyword>